<dbReference type="Gene3D" id="1.20.1250.20">
    <property type="entry name" value="MFS general substrate transporter like domains"/>
    <property type="match status" value="1"/>
</dbReference>
<dbReference type="EMBL" id="JAVYII010000004">
    <property type="protein sequence ID" value="MDT9593468.1"/>
    <property type="molecule type" value="Genomic_DNA"/>
</dbReference>
<accession>A0ABU3PW70</accession>
<keyword evidence="6 8" id="KW-0472">Membrane</keyword>
<proteinExistence type="predicted"/>
<evidence type="ECO:0000259" key="9">
    <source>
        <dbReference type="PROSITE" id="PS50850"/>
    </source>
</evidence>
<evidence type="ECO:0000256" key="2">
    <source>
        <dbReference type="ARBA" id="ARBA00022448"/>
    </source>
</evidence>
<keyword evidence="11" id="KW-1185">Reference proteome</keyword>
<protein>
    <submittedName>
        <fullName evidence="10">MFS transporter</fullName>
    </submittedName>
</protein>
<evidence type="ECO:0000256" key="6">
    <source>
        <dbReference type="ARBA" id="ARBA00023136"/>
    </source>
</evidence>
<dbReference type="PROSITE" id="PS50850">
    <property type="entry name" value="MFS"/>
    <property type="match status" value="1"/>
</dbReference>
<comment type="subcellular location">
    <subcellularLocation>
        <location evidence="1">Cell membrane</location>
        <topology evidence="1">Multi-pass membrane protein</topology>
    </subcellularLocation>
</comment>
<dbReference type="InterPro" id="IPR050171">
    <property type="entry name" value="MFS_Transporters"/>
</dbReference>
<feature type="transmembrane region" description="Helical" evidence="8">
    <location>
        <begin position="336"/>
        <end position="358"/>
    </location>
</feature>
<comment type="caution">
    <text evidence="10">The sequence shown here is derived from an EMBL/GenBank/DDBJ whole genome shotgun (WGS) entry which is preliminary data.</text>
</comment>
<evidence type="ECO:0000313" key="10">
    <source>
        <dbReference type="EMBL" id="MDT9593468.1"/>
    </source>
</evidence>
<name>A0ABU3PW70_9ACTN</name>
<feature type="transmembrane region" description="Helical" evidence="8">
    <location>
        <begin position="271"/>
        <end position="290"/>
    </location>
</feature>
<dbReference type="Pfam" id="PF07690">
    <property type="entry name" value="MFS_1"/>
    <property type="match status" value="1"/>
</dbReference>
<feature type="transmembrane region" description="Helical" evidence="8">
    <location>
        <begin position="163"/>
        <end position="181"/>
    </location>
</feature>
<feature type="transmembrane region" description="Helical" evidence="8">
    <location>
        <begin position="296"/>
        <end position="315"/>
    </location>
</feature>
<feature type="transmembrane region" description="Helical" evidence="8">
    <location>
        <begin position="132"/>
        <end position="151"/>
    </location>
</feature>
<keyword evidence="5 8" id="KW-1133">Transmembrane helix</keyword>
<reference evidence="10 11" key="1">
    <citation type="submission" date="2023-08" db="EMBL/GenBank/DDBJ databases">
        <title>Nocardioides seae sp. nov., a bacterium isolated from a soil.</title>
        <authorList>
            <person name="Wang X."/>
        </authorList>
    </citation>
    <scope>NUCLEOTIDE SEQUENCE [LARGE SCALE GENOMIC DNA]</scope>
    <source>
        <strain evidence="10 11">YZH12</strain>
    </source>
</reference>
<evidence type="ECO:0000313" key="11">
    <source>
        <dbReference type="Proteomes" id="UP001268542"/>
    </source>
</evidence>
<feature type="transmembrane region" description="Helical" evidence="8">
    <location>
        <begin position="103"/>
        <end position="120"/>
    </location>
</feature>
<dbReference type="InterPro" id="IPR011701">
    <property type="entry name" value="MFS"/>
</dbReference>
<feature type="transmembrane region" description="Helical" evidence="8">
    <location>
        <begin position="242"/>
        <end position="259"/>
    </location>
</feature>
<keyword evidence="3" id="KW-1003">Cell membrane</keyword>
<feature type="transmembrane region" description="Helical" evidence="8">
    <location>
        <begin position="213"/>
        <end position="236"/>
    </location>
</feature>
<keyword evidence="4 8" id="KW-0812">Transmembrane</keyword>
<evidence type="ECO:0000256" key="8">
    <source>
        <dbReference type="SAM" id="Phobius"/>
    </source>
</evidence>
<feature type="domain" description="Major facilitator superfamily (MFS) profile" evidence="9">
    <location>
        <begin position="1"/>
        <end position="389"/>
    </location>
</feature>
<dbReference type="InterPro" id="IPR036259">
    <property type="entry name" value="MFS_trans_sf"/>
</dbReference>
<keyword evidence="2" id="KW-0813">Transport</keyword>
<evidence type="ECO:0000256" key="4">
    <source>
        <dbReference type="ARBA" id="ARBA00022692"/>
    </source>
</evidence>
<sequence length="415" mass="41763">MPTPRWPYPAVLVLTAVMLGVSGAPAPLYGIYAEQWGFAPITTTVVFAVYAAAALSSVLVTGAISDRYGRRPVLLVAIVLVLVGLVVFALADGVVALVVARALHGWGVGAVVVAGSAALLDLRPDAGARAGLHSGVAFNLGIAVTVLLVSLDAELGPAPLVTPYVVLAVLTLLGAVAVLAMREPHTQDRAVRLNVARPRVPAAIRPDFRFSALGVMAAWSVLGVFLSLFPTIAAHAVGTTNLAFGGSVVAISAGVAALSQAVGARFAARSAAVVGDLGTAASLLLCIGAVALGDPVVLLATSAVLGVFFGLAFGASLRHLGQVVPAGHRGEVMSAFYVLAYTAMVVPTLLAGWAATVWGAEDVLAPFLVLVAVACTAAGLLGLRVRGVAPDEPVDAPGAHGSADGTATERPVRAG</sequence>
<feature type="transmembrane region" description="Helical" evidence="8">
    <location>
        <begin position="73"/>
        <end position="91"/>
    </location>
</feature>
<dbReference type="InterPro" id="IPR005829">
    <property type="entry name" value="Sugar_transporter_CS"/>
</dbReference>
<dbReference type="InterPro" id="IPR020846">
    <property type="entry name" value="MFS_dom"/>
</dbReference>
<evidence type="ECO:0000256" key="1">
    <source>
        <dbReference type="ARBA" id="ARBA00004651"/>
    </source>
</evidence>
<dbReference type="PANTHER" id="PTHR23517">
    <property type="entry name" value="RESISTANCE PROTEIN MDTM, PUTATIVE-RELATED-RELATED"/>
    <property type="match status" value="1"/>
</dbReference>
<feature type="transmembrane region" description="Helical" evidence="8">
    <location>
        <begin position="39"/>
        <end position="61"/>
    </location>
</feature>
<dbReference type="PROSITE" id="PS00216">
    <property type="entry name" value="SUGAR_TRANSPORT_1"/>
    <property type="match status" value="1"/>
</dbReference>
<evidence type="ECO:0000256" key="3">
    <source>
        <dbReference type="ARBA" id="ARBA00022475"/>
    </source>
</evidence>
<dbReference type="Proteomes" id="UP001268542">
    <property type="component" value="Unassembled WGS sequence"/>
</dbReference>
<feature type="transmembrane region" description="Helical" evidence="8">
    <location>
        <begin position="364"/>
        <end position="383"/>
    </location>
</feature>
<evidence type="ECO:0000256" key="7">
    <source>
        <dbReference type="SAM" id="MobiDB-lite"/>
    </source>
</evidence>
<organism evidence="10 11">
    <name type="scientific">Nocardioides imazamoxiresistens</name>
    <dbReference type="NCBI Taxonomy" id="3231893"/>
    <lineage>
        <taxon>Bacteria</taxon>
        <taxon>Bacillati</taxon>
        <taxon>Actinomycetota</taxon>
        <taxon>Actinomycetes</taxon>
        <taxon>Propionibacteriales</taxon>
        <taxon>Nocardioidaceae</taxon>
        <taxon>Nocardioides</taxon>
    </lineage>
</organism>
<dbReference type="PANTHER" id="PTHR23517:SF3">
    <property type="entry name" value="INTEGRAL MEMBRANE TRANSPORT PROTEIN"/>
    <property type="match status" value="1"/>
</dbReference>
<feature type="region of interest" description="Disordered" evidence="7">
    <location>
        <begin position="394"/>
        <end position="415"/>
    </location>
</feature>
<dbReference type="SUPFAM" id="SSF103473">
    <property type="entry name" value="MFS general substrate transporter"/>
    <property type="match status" value="1"/>
</dbReference>
<dbReference type="RefSeq" id="WP_315732964.1">
    <property type="nucleotide sequence ID" value="NZ_JAVYII010000004.1"/>
</dbReference>
<evidence type="ECO:0000256" key="5">
    <source>
        <dbReference type="ARBA" id="ARBA00022989"/>
    </source>
</evidence>
<gene>
    <name evidence="10" type="ORF">RDV89_10355</name>
</gene>